<proteinExistence type="predicted"/>
<keyword evidence="2" id="KW-1185">Reference proteome</keyword>
<dbReference type="RefSeq" id="WP_207680927.1">
    <property type="nucleotide sequence ID" value="NZ_CP061800.1"/>
</dbReference>
<gene>
    <name evidence="1" type="ORF">dnm_004390</name>
</gene>
<dbReference type="Proteomes" id="UP000663722">
    <property type="component" value="Chromosome"/>
</dbReference>
<name>A0A975BFN5_9BACT</name>
<dbReference type="EMBL" id="CP061800">
    <property type="protein sequence ID" value="QTA84443.1"/>
    <property type="molecule type" value="Genomic_DNA"/>
</dbReference>
<dbReference type="AlphaFoldDB" id="A0A975BFN5"/>
<dbReference type="Gene3D" id="2.60.40.680">
    <property type="match status" value="1"/>
</dbReference>
<accession>A0A975BFN5</accession>
<organism evidence="1 2">
    <name type="scientific">Desulfonema magnum</name>
    <dbReference type="NCBI Taxonomy" id="45655"/>
    <lineage>
        <taxon>Bacteria</taxon>
        <taxon>Pseudomonadati</taxon>
        <taxon>Thermodesulfobacteriota</taxon>
        <taxon>Desulfobacteria</taxon>
        <taxon>Desulfobacterales</taxon>
        <taxon>Desulfococcaceae</taxon>
        <taxon>Desulfonema</taxon>
    </lineage>
</organism>
<evidence type="ECO:0000313" key="1">
    <source>
        <dbReference type="EMBL" id="QTA84443.1"/>
    </source>
</evidence>
<reference evidence="1" key="1">
    <citation type="journal article" date="2021" name="Microb. Physiol.">
        <title>Proteogenomic Insights into the Physiology of Marine, Sulfate-Reducing, Filamentous Desulfonema limicola and Desulfonema magnum.</title>
        <authorList>
            <person name="Schnaars V."/>
            <person name="Wohlbrand L."/>
            <person name="Scheve S."/>
            <person name="Hinrichs C."/>
            <person name="Reinhardt R."/>
            <person name="Rabus R."/>
        </authorList>
    </citation>
    <scope>NUCLEOTIDE SEQUENCE</scope>
    <source>
        <strain evidence="1">4be13</strain>
    </source>
</reference>
<sequence>MISATRFKITEKAKDAGNVLFSLTFSLKDSASPGTYPVKIMPTTLNNIDALKSNKTVTNLIGSASSLNILIGSAPTYPVLIDDEIDESGYSVHVKQGSVTFLGESDYDKF</sequence>
<protein>
    <submittedName>
        <fullName evidence="1">Uncharacterized protein</fullName>
    </submittedName>
</protein>
<dbReference type="KEGG" id="dmm:dnm_004390"/>
<evidence type="ECO:0000313" key="2">
    <source>
        <dbReference type="Proteomes" id="UP000663722"/>
    </source>
</evidence>